<dbReference type="InterPro" id="IPR011646">
    <property type="entry name" value="KAP_P-loop"/>
</dbReference>
<feature type="transmembrane region" description="Helical" evidence="1">
    <location>
        <begin position="138"/>
        <end position="155"/>
    </location>
</feature>
<dbReference type="Gene3D" id="3.40.50.300">
    <property type="entry name" value="P-loop containing nucleotide triphosphate hydrolases"/>
    <property type="match status" value="1"/>
</dbReference>
<sequence>MINNQDEKSNGNYPKFLPNLPCGEDLFEGKSQDKIADNIITVLRNVSSCKIIGIDGPWGSGKSNLVQLVAKKLKPQYHFFIYDAWGHQEDLQRRSILEELIQDLTNEQNSIIDGDWHEKLKILLSKRRETESKTIPKISYGIIISIIAIIATPILKVAADSLSPQSWWRLPVVAIPALGMLAIFIYYFNDERKKAGKKDSFKRALTRFCTIYQNRLEEEVRTEVISEEEPSVRKFINYMEDISKDLQQKKLVIVFDNMDRLPHTKVQELWSSIHIFFAENKYENIKVIVPFDRAHIKNAFKQEDFEQDKDNKMKQKKYGDDFIDKTFNIVYRVSPPILSDWKNYFKIQWDRALGNGSTHKTSFNSVLQIYDLLGKDVTPRRIIAFINEFISIKQLIGNTIPDEYVALFIAGKPKISLQPIDEIIKPSYLGSLSFMYEHDEDLPKYIAALFYQIDPDKAIQVIFTDKLKSALDNNDADEFKKISEISEFYDVLEKVIPEITNSQNAIVCLGSIQNDKIGTPQQVQGIWDYLYQKIQPRNDSQLAEFQLILLERMTIHKEEYLRKIMKELRSAEKFNVLDYVDSINSLNEKFTDLDVINKLMTKKIEAESFIPFIQKTKQNFTRYKITCEQADLNSYLSNLPISNHGSIDYIPYLMENYKLETFSRRIEELISASAPQQDYNTLSSLFRLYKELNIRNKPLKVKLDDSVVHALYNNNEVEDEFHYDLIAMRIAKLDKFQTPYAPIFEKELEKTDKVFVTKISERIEYFIGYGDILKGLLTFKSHTLLISVANNLTVKSYGSSSMNVEESIKIFDDICNMANIDPLILIKRLNAWKKYVDKITPQNVNSYVSIFFLKNALEEKCEITDHCIDCAIKYLNALGTDKWEESFKDFNSYEYQLSQVLNYIYSVDAFDAIKNILKEIAEQTAAIPNKELWEQMLSRVKGQGKDLVAAFNGVRDTFIREDNINPEVFNFFGDWLFKYSDMDEQKSSLRTIFKTEIIKNQDNLNLIIENKDKMLSIIGAAKDESKDFNDCIEEMLKTNNDTNFISFAKYIGITCTGSSNDNEDNEREKGIDEVKA</sequence>
<keyword evidence="1" id="KW-0472">Membrane</keyword>
<dbReference type="RefSeq" id="WP_119984367.1">
    <property type="nucleotide sequence ID" value="NZ_CP032489.1"/>
</dbReference>
<proteinExistence type="predicted"/>
<accession>A0A386HLL9</accession>
<gene>
    <name evidence="3" type="ORF">D6B99_01410</name>
</gene>
<dbReference type="Proteomes" id="UP000266118">
    <property type="component" value="Chromosome"/>
</dbReference>
<reference evidence="3 4" key="1">
    <citation type="submission" date="2018-09" db="EMBL/GenBank/DDBJ databases">
        <title>Arachidicoccus sp. nov., a bacterium isolated from soil.</title>
        <authorList>
            <person name="Weon H.-Y."/>
            <person name="Kwon S.-W."/>
            <person name="Lee S.A."/>
        </authorList>
    </citation>
    <scope>NUCLEOTIDE SEQUENCE [LARGE SCALE GENOMIC DNA]</scope>
    <source>
        <strain evidence="3 4">KIS59-12</strain>
    </source>
</reference>
<dbReference type="AlphaFoldDB" id="A0A386HLL9"/>
<keyword evidence="4" id="KW-1185">Reference proteome</keyword>
<evidence type="ECO:0000313" key="3">
    <source>
        <dbReference type="EMBL" id="AYD46391.1"/>
    </source>
</evidence>
<protein>
    <recommendedName>
        <fullName evidence="2">KAP NTPase domain-containing protein</fullName>
    </recommendedName>
</protein>
<dbReference type="SUPFAM" id="SSF52540">
    <property type="entry name" value="P-loop containing nucleoside triphosphate hydrolases"/>
    <property type="match status" value="1"/>
</dbReference>
<organism evidence="3 4">
    <name type="scientific">Arachidicoccus soli</name>
    <dbReference type="NCBI Taxonomy" id="2341117"/>
    <lineage>
        <taxon>Bacteria</taxon>
        <taxon>Pseudomonadati</taxon>
        <taxon>Bacteroidota</taxon>
        <taxon>Chitinophagia</taxon>
        <taxon>Chitinophagales</taxon>
        <taxon>Chitinophagaceae</taxon>
        <taxon>Arachidicoccus</taxon>
    </lineage>
</organism>
<feature type="domain" description="KAP NTPase" evidence="2">
    <location>
        <begin position="33"/>
        <end position="394"/>
    </location>
</feature>
<dbReference type="OrthoDB" id="88903at2"/>
<dbReference type="KEGG" id="ark:D6B99_01410"/>
<dbReference type="Pfam" id="PF07693">
    <property type="entry name" value="KAP_NTPase"/>
    <property type="match status" value="1"/>
</dbReference>
<evidence type="ECO:0000259" key="2">
    <source>
        <dbReference type="Pfam" id="PF07693"/>
    </source>
</evidence>
<feature type="transmembrane region" description="Helical" evidence="1">
    <location>
        <begin position="167"/>
        <end position="188"/>
    </location>
</feature>
<evidence type="ECO:0000313" key="4">
    <source>
        <dbReference type="Proteomes" id="UP000266118"/>
    </source>
</evidence>
<keyword evidence="1" id="KW-1133">Transmembrane helix</keyword>
<keyword evidence="1" id="KW-0812">Transmembrane</keyword>
<dbReference type="EMBL" id="CP032489">
    <property type="protein sequence ID" value="AYD46391.1"/>
    <property type="molecule type" value="Genomic_DNA"/>
</dbReference>
<evidence type="ECO:0000256" key="1">
    <source>
        <dbReference type="SAM" id="Phobius"/>
    </source>
</evidence>
<name>A0A386HLL9_9BACT</name>
<dbReference type="InterPro" id="IPR027417">
    <property type="entry name" value="P-loop_NTPase"/>
</dbReference>